<feature type="transmembrane region" description="Helical" evidence="6">
    <location>
        <begin position="464"/>
        <end position="486"/>
    </location>
</feature>
<accession>A0A0R1RPB0</accession>
<dbReference type="SUPFAM" id="SSF103473">
    <property type="entry name" value="MFS general substrate transporter"/>
    <property type="match status" value="1"/>
</dbReference>
<evidence type="ECO:0000256" key="2">
    <source>
        <dbReference type="ARBA" id="ARBA00022448"/>
    </source>
</evidence>
<feature type="transmembrane region" description="Helical" evidence="6">
    <location>
        <begin position="139"/>
        <end position="161"/>
    </location>
</feature>
<protein>
    <recommendedName>
        <fullName evidence="7">Major facilitator superfamily (MFS) profile domain-containing protein</fullName>
    </recommendedName>
</protein>
<dbReference type="STRING" id="1423747.FC69_GL001843"/>
<dbReference type="eggNOG" id="COG2814">
    <property type="taxonomic scope" value="Bacteria"/>
</dbReference>
<dbReference type="EMBL" id="AZEX01000055">
    <property type="protein sequence ID" value="KRL59085.1"/>
    <property type="molecule type" value="Genomic_DNA"/>
</dbReference>
<evidence type="ECO:0000256" key="1">
    <source>
        <dbReference type="ARBA" id="ARBA00004651"/>
    </source>
</evidence>
<feature type="transmembrane region" description="Helical" evidence="6">
    <location>
        <begin position="357"/>
        <end position="378"/>
    </location>
</feature>
<evidence type="ECO:0000256" key="6">
    <source>
        <dbReference type="SAM" id="Phobius"/>
    </source>
</evidence>
<comment type="caution">
    <text evidence="8">The sequence shown here is derived from an EMBL/GenBank/DDBJ whole genome shotgun (WGS) entry which is preliminary data.</text>
</comment>
<feature type="transmembrane region" description="Helical" evidence="6">
    <location>
        <begin position="228"/>
        <end position="246"/>
    </location>
</feature>
<dbReference type="GO" id="GO:0022857">
    <property type="term" value="F:transmembrane transporter activity"/>
    <property type="evidence" value="ECO:0007669"/>
    <property type="project" value="InterPro"/>
</dbReference>
<feature type="transmembrane region" description="Helical" evidence="6">
    <location>
        <begin position="80"/>
        <end position="96"/>
    </location>
</feature>
<dbReference type="Pfam" id="PF07690">
    <property type="entry name" value="MFS_1"/>
    <property type="match status" value="1"/>
</dbReference>
<dbReference type="GO" id="GO:0005886">
    <property type="term" value="C:plasma membrane"/>
    <property type="evidence" value="ECO:0007669"/>
    <property type="project" value="UniProtKB-SubCell"/>
</dbReference>
<proteinExistence type="predicted"/>
<feature type="domain" description="Major facilitator superfamily (MFS) profile" evidence="7">
    <location>
        <begin position="15"/>
        <end position="491"/>
    </location>
</feature>
<evidence type="ECO:0000259" key="7">
    <source>
        <dbReference type="PROSITE" id="PS50850"/>
    </source>
</evidence>
<feature type="transmembrane region" description="Helical" evidence="6">
    <location>
        <begin position="50"/>
        <end position="68"/>
    </location>
</feature>
<keyword evidence="5 6" id="KW-0472">Membrane</keyword>
<dbReference type="PATRIC" id="fig|1423747.3.peg.1872"/>
<gene>
    <name evidence="8" type="ORF">FC69_GL001843</name>
</gene>
<dbReference type="InterPro" id="IPR011701">
    <property type="entry name" value="MFS"/>
</dbReference>
<feature type="transmembrane region" description="Helical" evidence="6">
    <location>
        <begin position="333"/>
        <end position="351"/>
    </location>
</feature>
<organism evidence="8 9">
    <name type="scientific">Latilactobacillus fuchuensis DSM 14340 = JCM 11249</name>
    <dbReference type="NCBI Taxonomy" id="1423747"/>
    <lineage>
        <taxon>Bacteria</taxon>
        <taxon>Bacillati</taxon>
        <taxon>Bacillota</taxon>
        <taxon>Bacilli</taxon>
        <taxon>Lactobacillales</taxon>
        <taxon>Lactobacillaceae</taxon>
        <taxon>Latilactobacillus</taxon>
    </lineage>
</organism>
<dbReference type="AlphaFoldDB" id="A0A0R1RPB0"/>
<reference evidence="8 9" key="1">
    <citation type="journal article" date="2015" name="Genome Announc.">
        <title>Expanding the biotechnology potential of lactobacilli through comparative genomics of 213 strains and associated genera.</title>
        <authorList>
            <person name="Sun Z."/>
            <person name="Harris H.M."/>
            <person name="McCann A."/>
            <person name="Guo C."/>
            <person name="Argimon S."/>
            <person name="Zhang W."/>
            <person name="Yang X."/>
            <person name="Jeffery I.B."/>
            <person name="Cooney J.C."/>
            <person name="Kagawa T.F."/>
            <person name="Liu W."/>
            <person name="Song Y."/>
            <person name="Salvetti E."/>
            <person name="Wrobel A."/>
            <person name="Rasinkangas P."/>
            <person name="Parkhill J."/>
            <person name="Rea M.C."/>
            <person name="O'Sullivan O."/>
            <person name="Ritari J."/>
            <person name="Douillard F.P."/>
            <person name="Paul Ross R."/>
            <person name="Yang R."/>
            <person name="Briner A.E."/>
            <person name="Felis G.E."/>
            <person name="de Vos W.M."/>
            <person name="Barrangou R."/>
            <person name="Klaenhammer T.R."/>
            <person name="Caufield P.W."/>
            <person name="Cui Y."/>
            <person name="Zhang H."/>
            <person name="O'Toole P.W."/>
        </authorList>
    </citation>
    <scope>NUCLEOTIDE SEQUENCE [LARGE SCALE GENOMIC DNA]</scope>
    <source>
        <strain evidence="8 9">DSM 14340</strain>
    </source>
</reference>
<feature type="transmembrane region" description="Helical" evidence="6">
    <location>
        <begin position="399"/>
        <end position="421"/>
    </location>
</feature>
<dbReference type="PANTHER" id="PTHR23501">
    <property type="entry name" value="MAJOR FACILITATOR SUPERFAMILY"/>
    <property type="match status" value="1"/>
</dbReference>
<feature type="transmembrane region" description="Helical" evidence="6">
    <location>
        <begin position="102"/>
        <end position="127"/>
    </location>
</feature>
<dbReference type="PROSITE" id="PS50850">
    <property type="entry name" value="MFS"/>
    <property type="match status" value="1"/>
</dbReference>
<dbReference type="InterPro" id="IPR036259">
    <property type="entry name" value="MFS_trans_sf"/>
</dbReference>
<dbReference type="PANTHER" id="PTHR23501:SF191">
    <property type="entry name" value="VACUOLAR BASIC AMINO ACID TRANSPORTER 4"/>
    <property type="match status" value="1"/>
</dbReference>
<evidence type="ECO:0000256" key="5">
    <source>
        <dbReference type="ARBA" id="ARBA00023136"/>
    </source>
</evidence>
<evidence type="ECO:0000256" key="3">
    <source>
        <dbReference type="ARBA" id="ARBA00022692"/>
    </source>
</evidence>
<feature type="transmembrane region" description="Helical" evidence="6">
    <location>
        <begin position="267"/>
        <end position="288"/>
    </location>
</feature>
<comment type="subcellular location">
    <subcellularLocation>
        <location evidence="1">Cell membrane</location>
        <topology evidence="1">Multi-pass membrane protein</topology>
    </subcellularLocation>
</comment>
<dbReference type="Proteomes" id="UP000051264">
    <property type="component" value="Unassembled WGS sequence"/>
</dbReference>
<keyword evidence="2" id="KW-0813">Transport</keyword>
<keyword evidence="4 6" id="KW-1133">Transmembrane helix</keyword>
<name>A0A0R1RPB0_9LACO</name>
<feature type="transmembrane region" description="Helical" evidence="6">
    <location>
        <begin position="201"/>
        <end position="222"/>
    </location>
</feature>
<dbReference type="InterPro" id="IPR020846">
    <property type="entry name" value="MFS_dom"/>
</dbReference>
<feature type="transmembrane region" description="Helical" evidence="6">
    <location>
        <begin position="167"/>
        <end position="189"/>
    </location>
</feature>
<dbReference type="Gene3D" id="1.20.1250.20">
    <property type="entry name" value="MFS general substrate transporter like domains"/>
    <property type="match status" value="2"/>
</dbReference>
<sequence>MKQGRVMNKKNTIIVTFALLLSNTMAGLDGTIINTALPAIISDLHGIQYMGWIVAVFLLGMAVATPLWSKLGERIGNRGAYQLATLLFALGAIFQASSSNIIFFLVARTVMGIGAGGMNTLPFIIYADLYQNIRKRAQVIGYATASYSAASIVGPLIGGWIVDAFSWHWVFYINVPIALVSIVCVRFFFKETPKKRLSGNVDYLGAGLLIVSLVTLLTGIQLIGTGSLALILGLIVAGIILLVIMFRIEDRAADPIVPNRLFKNRCLVIDFILFVVLWGAFIAFNIYIPMWAQGLLGLSALLGGMTQIPGAVTNLIGSLAGPGLEPRLGKYRVVTLGTVAFLIAFSGMLMVNDQTPFWFLLLMGAFEGFGLGMSFNVLQVSVQNDAEERDVPIATSFAYLLRILSQTFMSSIYGVILNHALTRGVARSHGQITMAMMNKLSDSQSVGQLPAQLLPKMRSIMYQGLHNIMLIATVLLVIVLIFNIWIQIHFKKEIKQA</sequence>
<evidence type="ECO:0000313" key="9">
    <source>
        <dbReference type="Proteomes" id="UP000051264"/>
    </source>
</evidence>
<evidence type="ECO:0000256" key="4">
    <source>
        <dbReference type="ARBA" id="ARBA00022989"/>
    </source>
</evidence>
<feature type="transmembrane region" description="Helical" evidence="6">
    <location>
        <begin position="300"/>
        <end position="321"/>
    </location>
</feature>
<evidence type="ECO:0000313" key="8">
    <source>
        <dbReference type="EMBL" id="KRL59085.1"/>
    </source>
</evidence>
<keyword evidence="3 6" id="KW-0812">Transmembrane</keyword>